<dbReference type="PANTHER" id="PTHR13269:SF6">
    <property type="entry name" value="NUCLEOPORIN NDC1"/>
    <property type="match status" value="1"/>
</dbReference>
<feature type="transmembrane region" description="Helical" evidence="14">
    <location>
        <begin position="84"/>
        <end position="104"/>
    </location>
</feature>
<feature type="compositionally biased region" description="Basic and acidic residues" evidence="13">
    <location>
        <begin position="703"/>
        <end position="719"/>
    </location>
</feature>
<dbReference type="AlphaFoldDB" id="A0A2G5HKD8"/>
<evidence type="ECO:0000256" key="11">
    <source>
        <dbReference type="ARBA" id="ARBA00023136"/>
    </source>
</evidence>
<keyword evidence="18" id="KW-1185">Reference proteome</keyword>
<organism evidence="15 17">
    <name type="scientific">Cercospora beticola</name>
    <name type="common">Sugarbeet leaf spot fungus</name>
    <dbReference type="NCBI Taxonomy" id="122368"/>
    <lineage>
        <taxon>Eukaryota</taxon>
        <taxon>Fungi</taxon>
        <taxon>Dikarya</taxon>
        <taxon>Ascomycota</taxon>
        <taxon>Pezizomycotina</taxon>
        <taxon>Dothideomycetes</taxon>
        <taxon>Dothideomycetidae</taxon>
        <taxon>Mycosphaerellales</taxon>
        <taxon>Mycosphaerellaceae</taxon>
        <taxon>Cercospora</taxon>
    </lineage>
</organism>
<dbReference type="GO" id="GO:0005816">
    <property type="term" value="C:spindle pole body"/>
    <property type="evidence" value="ECO:0007669"/>
    <property type="project" value="TreeGrafter"/>
</dbReference>
<evidence type="ECO:0000256" key="4">
    <source>
        <dbReference type="ARBA" id="ARBA00022448"/>
    </source>
</evidence>
<evidence type="ECO:0000256" key="14">
    <source>
        <dbReference type="SAM" id="Phobius"/>
    </source>
</evidence>
<comment type="similarity">
    <text evidence="3">Belongs to the NDC1 family.</text>
</comment>
<keyword evidence="5 14" id="KW-0812">Transmembrane</keyword>
<feature type="transmembrane region" description="Helical" evidence="14">
    <location>
        <begin position="246"/>
        <end position="265"/>
    </location>
</feature>
<reference evidence="15 17" key="1">
    <citation type="submission" date="2015-10" db="EMBL/GenBank/DDBJ databases">
        <title>The cercosporin biosynthetic gene cluster was horizontally transferred to several fungal lineages and shown to be expanded in Cercospora beticola based on microsynteny with recipient genomes.</title>
        <authorList>
            <person name="De Jonge R."/>
            <person name="Ebert M.K."/>
            <person name="Suttle J.C."/>
            <person name="Jurick Ii W.M."/>
            <person name="Secor G.A."/>
            <person name="Thomma B.P."/>
            <person name="Van De Peer Y."/>
            <person name="Bolton M.D."/>
        </authorList>
    </citation>
    <scope>NUCLEOTIDE SEQUENCE [LARGE SCALE GENOMIC DNA]</scope>
    <source>
        <strain evidence="15 17">09-40</strain>
    </source>
</reference>
<proteinExistence type="inferred from homology"/>
<keyword evidence="12" id="KW-0539">Nucleus</keyword>
<dbReference type="GO" id="GO:0015031">
    <property type="term" value="P:protein transport"/>
    <property type="evidence" value="ECO:0007669"/>
    <property type="project" value="UniProtKB-KW"/>
</dbReference>
<evidence type="ECO:0000256" key="12">
    <source>
        <dbReference type="ARBA" id="ARBA00023242"/>
    </source>
</evidence>
<evidence type="ECO:0000256" key="6">
    <source>
        <dbReference type="ARBA" id="ARBA00022816"/>
    </source>
</evidence>
<reference evidence="16 18" key="2">
    <citation type="submission" date="2023-09" db="EMBL/GenBank/DDBJ databases">
        <title>Complete-Gapless Cercospora beticola genome.</title>
        <authorList>
            <person name="Wyatt N.A."/>
            <person name="Spanner R.E."/>
            <person name="Bolton M.D."/>
        </authorList>
    </citation>
    <scope>NUCLEOTIDE SEQUENCE [LARGE SCALE GENOMIC DNA]</scope>
    <source>
        <strain evidence="16">Cb09-40</strain>
    </source>
</reference>
<dbReference type="GO" id="GO:0070762">
    <property type="term" value="C:nuclear pore transmembrane ring"/>
    <property type="evidence" value="ECO:0007669"/>
    <property type="project" value="TreeGrafter"/>
</dbReference>
<evidence type="ECO:0000313" key="18">
    <source>
        <dbReference type="Proteomes" id="UP001302367"/>
    </source>
</evidence>
<dbReference type="OrthoDB" id="67850at2759"/>
<evidence type="ECO:0000256" key="8">
    <source>
        <dbReference type="ARBA" id="ARBA00022989"/>
    </source>
</evidence>
<keyword evidence="10" id="KW-0906">Nuclear pore complex</keyword>
<dbReference type="GO" id="GO:0006999">
    <property type="term" value="P:nuclear pore organization"/>
    <property type="evidence" value="ECO:0007669"/>
    <property type="project" value="TreeGrafter"/>
</dbReference>
<keyword evidence="7" id="KW-0653">Protein transport</keyword>
<evidence type="ECO:0000256" key="7">
    <source>
        <dbReference type="ARBA" id="ARBA00022927"/>
    </source>
</evidence>
<dbReference type="PANTHER" id="PTHR13269">
    <property type="entry name" value="NUCLEOPORIN NDC1"/>
    <property type="match status" value="1"/>
</dbReference>
<accession>A0A2G5HKD8</accession>
<protein>
    <submittedName>
        <fullName evidence="15">Nucleoporin NDC1</fullName>
    </submittedName>
</protein>
<dbReference type="Pfam" id="PF09531">
    <property type="entry name" value="Ndc1_Nup"/>
    <property type="match status" value="1"/>
</dbReference>
<keyword evidence="9" id="KW-0811">Translocation</keyword>
<keyword evidence="4" id="KW-0813">Transport</keyword>
<gene>
    <name evidence="15" type="ORF">CB0940_04807</name>
    <name evidence="16" type="ORF">RHO25_006714</name>
</gene>
<sequence>MATTLTLTMADKGRSNLFAAPPAPVVQQGRVKAYKDFLTPAFHRRFCSAAGLALLVCLADSWWLSNSRHFLWSWFPLGPAGIRATLLFLPCLMVFIVRLANMHLGARTSASSAQAVYEMVGTKGLAKTLSIVFWYWTSAFMFGEIYIWTRSNDAELSLVDVGKEWERPQLNENSIALRCLFVSLAISQTFLHIWRDYDQVRIGDDTKQQVYDVAALKEVLGPNAKWLPEALLQMVARTRTIVSRSFNLTIVAVCILPIPLYYGLLRRIAWSLTFSFARIFYSQLQSDDRPTGLSHLGRLTRQASFSSFMLVSLWEVSNAAFDIFTAQPPLRKGQALTSEIKDARGVILHKSKDPNGSLLTGLKSKRETNKSFALWELYLITTQFESRRKTIYTEVDRAGGSTWSQVCNLCLAEISGVQQRIEEEIAPAEYKKKLQADKIHEVQPPVMPRPEDDTAMKRIADRQVIQDGMLETRQKPDFYNTVGNLARSIGQQPGAQNPILPRAQRAIEWSRDRVVPQEYQERLRPQQLEKQASGKLIELLKTPVGISFRQTFAKRVNSVVFGAPISQQTNITHAAQSLSQLAVLSLKEDDFGLAQKDIATIMRTFTSVITTIEKFVKELAPHWTDVEFLDARDRNVKEVDELLDVLKKGLEEILLAFGEYAETLQLSRKEVREAREASTKAYKHPVPEIEQARTTKQPPRPQEQPREQRRVEQRPEMRERRRQQQR</sequence>
<dbReference type="EMBL" id="CP134187">
    <property type="protein sequence ID" value="WPB02080.1"/>
    <property type="molecule type" value="Genomic_DNA"/>
</dbReference>
<evidence type="ECO:0000313" key="15">
    <source>
        <dbReference type="EMBL" id="PIA93037.1"/>
    </source>
</evidence>
<evidence type="ECO:0000256" key="2">
    <source>
        <dbReference type="ARBA" id="ARBA00004567"/>
    </source>
</evidence>
<dbReference type="Proteomes" id="UP000230605">
    <property type="component" value="Chromosome 4"/>
</dbReference>
<keyword evidence="8 14" id="KW-1133">Transmembrane helix</keyword>
<name>A0A2G5HKD8_CERBT</name>
<evidence type="ECO:0000256" key="1">
    <source>
        <dbReference type="ARBA" id="ARBA00004232"/>
    </source>
</evidence>
<feature type="transmembrane region" description="Helical" evidence="14">
    <location>
        <begin position="46"/>
        <end position="64"/>
    </location>
</feature>
<evidence type="ECO:0000256" key="3">
    <source>
        <dbReference type="ARBA" id="ARBA00005760"/>
    </source>
</evidence>
<keyword evidence="11 14" id="KW-0472">Membrane</keyword>
<dbReference type="GO" id="GO:0070631">
    <property type="term" value="P:spindle pole body localization"/>
    <property type="evidence" value="ECO:0007669"/>
    <property type="project" value="TreeGrafter"/>
</dbReference>
<dbReference type="EMBL" id="LKMD01000105">
    <property type="protein sequence ID" value="PIA93037.1"/>
    <property type="molecule type" value="Genomic_DNA"/>
</dbReference>
<evidence type="ECO:0000313" key="17">
    <source>
        <dbReference type="Proteomes" id="UP000230605"/>
    </source>
</evidence>
<feature type="region of interest" description="Disordered" evidence="13">
    <location>
        <begin position="676"/>
        <end position="726"/>
    </location>
</feature>
<dbReference type="GO" id="GO:0051028">
    <property type="term" value="P:mRNA transport"/>
    <property type="evidence" value="ECO:0007669"/>
    <property type="project" value="UniProtKB-KW"/>
</dbReference>
<dbReference type="GO" id="GO:0106166">
    <property type="term" value="F:spindle pole body-nuclear membrane anchor activity"/>
    <property type="evidence" value="ECO:0007669"/>
    <property type="project" value="TreeGrafter"/>
</dbReference>
<comment type="subcellular location">
    <subcellularLocation>
        <location evidence="1">Nucleus membrane</location>
        <topology evidence="1">Multi-pass membrane protein</topology>
    </subcellularLocation>
    <subcellularLocation>
        <location evidence="2">Nucleus</location>
        <location evidence="2">Nuclear pore complex</location>
    </subcellularLocation>
</comment>
<dbReference type="Proteomes" id="UP001302367">
    <property type="component" value="Chromosome 4"/>
</dbReference>
<evidence type="ECO:0000256" key="9">
    <source>
        <dbReference type="ARBA" id="ARBA00023010"/>
    </source>
</evidence>
<keyword evidence="6" id="KW-0509">mRNA transport</keyword>
<evidence type="ECO:0000313" key="16">
    <source>
        <dbReference type="EMBL" id="WPB02080.1"/>
    </source>
</evidence>
<evidence type="ECO:0000256" key="10">
    <source>
        <dbReference type="ARBA" id="ARBA00023132"/>
    </source>
</evidence>
<dbReference type="InterPro" id="IPR019049">
    <property type="entry name" value="Nucleoporin_prot_Ndc1/Nup"/>
</dbReference>
<evidence type="ECO:0000256" key="5">
    <source>
        <dbReference type="ARBA" id="ARBA00022692"/>
    </source>
</evidence>
<evidence type="ECO:0000256" key="13">
    <source>
        <dbReference type="SAM" id="MobiDB-lite"/>
    </source>
</evidence>
<dbReference type="GO" id="GO:0031965">
    <property type="term" value="C:nuclear membrane"/>
    <property type="evidence" value="ECO:0007669"/>
    <property type="project" value="UniProtKB-SubCell"/>
</dbReference>